<dbReference type="Pfam" id="PF07963">
    <property type="entry name" value="N_methyl"/>
    <property type="match status" value="1"/>
</dbReference>
<comment type="caution">
    <text evidence="2">The sequence shown here is derived from an EMBL/GenBank/DDBJ whole genome shotgun (WGS) entry which is preliminary data.</text>
</comment>
<dbReference type="InterPro" id="IPR045584">
    <property type="entry name" value="Pilin-like"/>
</dbReference>
<dbReference type="AlphaFoldDB" id="A0A9X0WIV1"/>
<dbReference type="InterPro" id="IPR031982">
    <property type="entry name" value="PilE-like"/>
</dbReference>
<gene>
    <name evidence="2" type="ORF">CKO25_12035</name>
</gene>
<proteinExistence type="predicted"/>
<reference evidence="2 3" key="1">
    <citation type="journal article" date="2020" name="Microorganisms">
        <title>Osmotic Adaptation and Compatible Solute Biosynthesis of Phototrophic Bacteria as Revealed from Genome Analyses.</title>
        <authorList>
            <person name="Imhoff J.F."/>
            <person name="Rahn T."/>
            <person name="Kunzel S."/>
            <person name="Keller A."/>
            <person name="Neulinger S.C."/>
        </authorList>
    </citation>
    <scope>NUCLEOTIDE SEQUENCE [LARGE SCALE GENOMIC DNA]</scope>
    <source>
        <strain evidence="2 3">DSM 21303</strain>
    </source>
</reference>
<sequence length="139" mass="14869">MHPDTTNRLGFTLLELMITVAIIGILAAIAYPSYQNHVLRAQRADAHESLLRIHLAQEKWRANRVAYTTNLSAQPPAGLGIPAISAEGHYALAITNATATGFTGTATPRDAQARDTACNPIQLIVAPTGETRGPAGCWR</sequence>
<dbReference type="Gene3D" id="3.30.700.10">
    <property type="entry name" value="Glycoprotein, Type 4 Pilin"/>
    <property type="match status" value="1"/>
</dbReference>
<dbReference type="NCBIfam" id="TIGR02532">
    <property type="entry name" value="IV_pilin_GFxxxE"/>
    <property type="match status" value="1"/>
</dbReference>
<keyword evidence="1" id="KW-0472">Membrane</keyword>
<keyword evidence="1" id="KW-0812">Transmembrane</keyword>
<feature type="transmembrane region" description="Helical" evidence="1">
    <location>
        <begin position="12"/>
        <end position="34"/>
    </location>
</feature>
<dbReference type="RefSeq" id="WP_200388155.1">
    <property type="nucleotide sequence ID" value="NZ_NRSD01000011.1"/>
</dbReference>
<protein>
    <submittedName>
        <fullName evidence="2">Pilus assembly protein</fullName>
    </submittedName>
</protein>
<dbReference type="PANTHER" id="PTHR30093:SF47">
    <property type="entry name" value="TYPE IV PILUS NON-CORE MINOR PILIN PILE"/>
    <property type="match status" value="1"/>
</dbReference>
<name>A0A9X0WIV1_9GAMM</name>
<evidence type="ECO:0000313" key="3">
    <source>
        <dbReference type="Proteomes" id="UP001138802"/>
    </source>
</evidence>
<keyword evidence="3" id="KW-1185">Reference proteome</keyword>
<dbReference type="SUPFAM" id="SSF54523">
    <property type="entry name" value="Pili subunits"/>
    <property type="match status" value="1"/>
</dbReference>
<dbReference type="GO" id="GO:0043683">
    <property type="term" value="P:type IV pilus assembly"/>
    <property type="evidence" value="ECO:0007669"/>
    <property type="project" value="InterPro"/>
</dbReference>
<dbReference type="PANTHER" id="PTHR30093">
    <property type="entry name" value="GENERAL SECRETION PATHWAY PROTEIN G"/>
    <property type="match status" value="1"/>
</dbReference>
<dbReference type="Proteomes" id="UP001138802">
    <property type="component" value="Unassembled WGS sequence"/>
</dbReference>
<dbReference type="Pfam" id="PF16732">
    <property type="entry name" value="ComP_DUS"/>
    <property type="match status" value="1"/>
</dbReference>
<keyword evidence="1" id="KW-1133">Transmembrane helix</keyword>
<evidence type="ECO:0000256" key="1">
    <source>
        <dbReference type="SAM" id="Phobius"/>
    </source>
</evidence>
<dbReference type="EMBL" id="NRSD01000011">
    <property type="protein sequence ID" value="MBK1645358.1"/>
    <property type="molecule type" value="Genomic_DNA"/>
</dbReference>
<evidence type="ECO:0000313" key="2">
    <source>
        <dbReference type="EMBL" id="MBK1645358.1"/>
    </source>
</evidence>
<organism evidence="2 3">
    <name type="scientific">Thiocapsa imhoffii</name>
    <dbReference type="NCBI Taxonomy" id="382777"/>
    <lineage>
        <taxon>Bacteria</taxon>
        <taxon>Pseudomonadati</taxon>
        <taxon>Pseudomonadota</taxon>
        <taxon>Gammaproteobacteria</taxon>
        <taxon>Chromatiales</taxon>
        <taxon>Chromatiaceae</taxon>
        <taxon>Thiocapsa</taxon>
    </lineage>
</organism>
<dbReference type="InterPro" id="IPR012902">
    <property type="entry name" value="N_methyl_site"/>
</dbReference>
<accession>A0A9X0WIV1</accession>